<evidence type="ECO:0000313" key="2">
    <source>
        <dbReference type="EMBL" id="MBB6428260.1"/>
    </source>
</evidence>
<evidence type="ECO:0000313" key="3">
    <source>
        <dbReference type="Proteomes" id="UP000541810"/>
    </source>
</evidence>
<keyword evidence="3" id="KW-1185">Reference proteome</keyword>
<keyword evidence="1" id="KW-0812">Transmembrane</keyword>
<keyword evidence="1" id="KW-1133">Transmembrane helix</keyword>
<reference evidence="2 3" key="1">
    <citation type="submission" date="2020-08" db="EMBL/GenBank/DDBJ databases">
        <title>Genomic Encyclopedia of Type Strains, Phase IV (KMG-IV): sequencing the most valuable type-strain genomes for metagenomic binning, comparative biology and taxonomic classification.</title>
        <authorList>
            <person name="Goeker M."/>
        </authorList>
    </citation>
    <scope>NUCLEOTIDE SEQUENCE [LARGE SCALE GENOMIC DNA]</scope>
    <source>
        <strain evidence="2 3">DSM 103725</strain>
    </source>
</reference>
<comment type="caution">
    <text evidence="2">The sequence shown here is derived from an EMBL/GenBank/DDBJ whole genome shotgun (WGS) entry which is preliminary data.</text>
</comment>
<sequence length="81" mass="9287">MDESRLSTTPRSGSCKHRIVVYLSRFRRKWRRNGERGATMLEWVLLLAAVALPSYFIIQTGLAILFAHYRLVTTINGLPLP</sequence>
<keyword evidence="1" id="KW-0472">Membrane</keyword>
<accession>A0A7X0H5M1</accession>
<dbReference type="EMBL" id="JACHGY010000001">
    <property type="protein sequence ID" value="MBB6428260.1"/>
    <property type="molecule type" value="Genomic_DNA"/>
</dbReference>
<protein>
    <submittedName>
        <fullName evidence="2">Flp pilus assembly pilin Flp</fullName>
    </submittedName>
</protein>
<dbReference type="AlphaFoldDB" id="A0A7X0H5M1"/>
<proteinExistence type="predicted"/>
<name>A0A7X0H5M1_9BACT</name>
<dbReference type="Proteomes" id="UP000541810">
    <property type="component" value="Unassembled WGS sequence"/>
</dbReference>
<feature type="transmembrane region" description="Helical" evidence="1">
    <location>
        <begin position="43"/>
        <end position="67"/>
    </location>
</feature>
<evidence type="ECO:0000256" key="1">
    <source>
        <dbReference type="SAM" id="Phobius"/>
    </source>
</evidence>
<organism evidence="2 3">
    <name type="scientific">Algisphaera agarilytica</name>
    <dbReference type="NCBI Taxonomy" id="1385975"/>
    <lineage>
        <taxon>Bacteria</taxon>
        <taxon>Pseudomonadati</taxon>
        <taxon>Planctomycetota</taxon>
        <taxon>Phycisphaerae</taxon>
        <taxon>Phycisphaerales</taxon>
        <taxon>Phycisphaeraceae</taxon>
        <taxon>Algisphaera</taxon>
    </lineage>
</organism>
<gene>
    <name evidence="2" type="ORF">HNQ40_000066</name>
</gene>